<dbReference type="EMBL" id="NIDE01000014">
    <property type="protein sequence ID" value="OWK38161.1"/>
    <property type="molecule type" value="Genomic_DNA"/>
</dbReference>
<evidence type="ECO:0000259" key="1">
    <source>
        <dbReference type="Pfam" id="PF04480"/>
    </source>
</evidence>
<dbReference type="InterPro" id="IPR047216">
    <property type="entry name" value="Endonuclease_DUF559_bact"/>
</dbReference>
<gene>
    <name evidence="2" type="ORF">FRUB_07281</name>
</gene>
<dbReference type="Proteomes" id="UP000214646">
    <property type="component" value="Unassembled WGS sequence"/>
</dbReference>
<dbReference type="OrthoDB" id="9798754at2"/>
<protein>
    <recommendedName>
        <fullName evidence="1">DUF559 domain-containing protein</fullName>
    </recommendedName>
</protein>
<sequence length="134" mass="15391">MEPRHIVAGQFVREEKVAFSRQLRRDRTPAERLLWSHLRGRRLGGFRFRRQQIIEGYIADFYCAETGLVIELDGPIHEQQAEADGHRDAVLANHKLTILRVKNERVLNDVAGVLAEITACCRQTSPPTPRHRGE</sequence>
<dbReference type="Gene3D" id="3.40.960.10">
    <property type="entry name" value="VSR Endonuclease"/>
    <property type="match status" value="1"/>
</dbReference>
<feature type="domain" description="DUF559" evidence="1">
    <location>
        <begin position="17"/>
        <end position="121"/>
    </location>
</feature>
<evidence type="ECO:0000313" key="2">
    <source>
        <dbReference type="EMBL" id="OWK38161.1"/>
    </source>
</evidence>
<reference evidence="3" key="1">
    <citation type="submission" date="2017-06" db="EMBL/GenBank/DDBJ databases">
        <title>Genome analysis of Fimbriiglobus ruber SP5, the first member of the order Planctomycetales with confirmed chitinolytic capability.</title>
        <authorList>
            <person name="Ravin N.V."/>
            <person name="Rakitin A.L."/>
            <person name="Ivanova A.A."/>
            <person name="Beletsky A.V."/>
            <person name="Kulichevskaya I.S."/>
            <person name="Mardanov A.V."/>
            <person name="Dedysh S.N."/>
        </authorList>
    </citation>
    <scope>NUCLEOTIDE SEQUENCE [LARGE SCALE GENOMIC DNA]</scope>
    <source>
        <strain evidence="3">SP5</strain>
    </source>
</reference>
<dbReference type="SUPFAM" id="SSF52980">
    <property type="entry name" value="Restriction endonuclease-like"/>
    <property type="match status" value="1"/>
</dbReference>
<dbReference type="AlphaFoldDB" id="A0A225D9C4"/>
<dbReference type="Pfam" id="PF04480">
    <property type="entry name" value="DUF559"/>
    <property type="match status" value="1"/>
</dbReference>
<keyword evidence="3" id="KW-1185">Reference proteome</keyword>
<dbReference type="CDD" id="cd01038">
    <property type="entry name" value="Endonuclease_DUF559"/>
    <property type="match status" value="1"/>
</dbReference>
<proteinExistence type="predicted"/>
<dbReference type="RefSeq" id="WP_088258017.1">
    <property type="nucleotide sequence ID" value="NZ_NIDE01000014.1"/>
</dbReference>
<dbReference type="PANTHER" id="PTHR38590">
    <property type="entry name" value="BLL0828 PROTEIN"/>
    <property type="match status" value="1"/>
</dbReference>
<organism evidence="2 3">
    <name type="scientific">Fimbriiglobus ruber</name>
    <dbReference type="NCBI Taxonomy" id="1908690"/>
    <lineage>
        <taxon>Bacteria</taxon>
        <taxon>Pseudomonadati</taxon>
        <taxon>Planctomycetota</taxon>
        <taxon>Planctomycetia</taxon>
        <taxon>Gemmatales</taxon>
        <taxon>Gemmataceae</taxon>
        <taxon>Fimbriiglobus</taxon>
    </lineage>
</organism>
<comment type="caution">
    <text evidence="2">The sequence shown here is derived from an EMBL/GenBank/DDBJ whole genome shotgun (WGS) entry which is preliminary data.</text>
</comment>
<accession>A0A225D9C4</accession>
<name>A0A225D9C4_9BACT</name>
<dbReference type="InterPro" id="IPR007569">
    <property type="entry name" value="DUF559"/>
</dbReference>
<evidence type="ECO:0000313" key="3">
    <source>
        <dbReference type="Proteomes" id="UP000214646"/>
    </source>
</evidence>
<dbReference type="PANTHER" id="PTHR38590:SF1">
    <property type="entry name" value="BLL0828 PROTEIN"/>
    <property type="match status" value="1"/>
</dbReference>
<dbReference type="InterPro" id="IPR011335">
    <property type="entry name" value="Restrct_endonuc-II-like"/>
</dbReference>